<reference evidence="3 4" key="1">
    <citation type="journal article" date="2024" name="Nat. Commun.">
        <title>Phylogenomics reveals the evolutionary origins of lichenization in chlorophyte algae.</title>
        <authorList>
            <person name="Puginier C."/>
            <person name="Libourel C."/>
            <person name="Otte J."/>
            <person name="Skaloud P."/>
            <person name="Haon M."/>
            <person name="Grisel S."/>
            <person name="Petersen M."/>
            <person name="Berrin J.G."/>
            <person name="Delaux P.M."/>
            <person name="Dal Grande F."/>
            <person name="Keller J."/>
        </authorList>
    </citation>
    <scope>NUCLEOTIDE SEQUENCE [LARGE SCALE GENOMIC DNA]</scope>
    <source>
        <strain evidence="3 4">SAG 216-7</strain>
    </source>
</reference>
<evidence type="ECO:0000256" key="1">
    <source>
        <dbReference type="SAM" id="MobiDB-lite"/>
    </source>
</evidence>
<comment type="caution">
    <text evidence="3">The sequence shown here is derived from an EMBL/GenBank/DDBJ whole genome shotgun (WGS) entry which is preliminary data.</text>
</comment>
<proteinExistence type="predicted"/>
<protein>
    <recommendedName>
        <fullName evidence="2">Fungal lipase-type domain-containing protein</fullName>
    </recommendedName>
</protein>
<evidence type="ECO:0000313" key="3">
    <source>
        <dbReference type="EMBL" id="KAK9916712.1"/>
    </source>
</evidence>
<accession>A0ABR2YYJ1</accession>
<feature type="region of interest" description="Disordered" evidence="1">
    <location>
        <begin position="48"/>
        <end position="79"/>
    </location>
</feature>
<dbReference type="EMBL" id="JALJOT010000003">
    <property type="protein sequence ID" value="KAK9916712.1"/>
    <property type="molecule type" value="Genomic_DNA"/>
</dbReference>
<feature type="domain" description="Fungal lipase-type" evidence="2">
    <location>
        <begin position="98"/>
        <end position="240"/>
    </location>
</feature>
<dbReference type="InterPro" id="IPR043367">
    <property type="entry name" value="PLIP1/2/3"/>
</dbReference>
<dbReference type="InterPro" id="IPR029058">
    <property type="entry name" value="AB_hydrolase_fold"/>
</dbReference>
<organism evidence="3 4">
    <name type="scientific">Coccomyxa subellipsoidea</name>
    <dbReference type="NCBI Taxonomy" id="248742"/>
    <lineage>
        <taxon>Eukaryota</taxon>
        <taxon>Viridiplantae</taxon>
        <taxon>Chlorophyta</taxon>
        <taxon>core chlorophytes</taxon>
        <taxon>Trebouxiophyceae</taxon>
        <taxon>Trebouxiophyceae incertae sedis</taxon>
        <taxon>Coccomyxaceae</taxon>
        <taxon>Coccomyxa</taxon>
    </lineage>
</organism>
<evidence type="ECO:0000313" key="4">
    <source>
        <dbReference type="Proteomes" id="UP001491310"/>
    </source>
</evidence>
<dbReference type="PANTHER" id="PTHR46483:SF4">
    <property type="entry name" value="PHOSPHOLIPASE A1 PLIP2, CHLOROPLASTIC"/>
    <property type="match status" value="1"/>
</dbReference>
<evidence type="ECO:0000259" key="2">
    <source>
        <dbReference type="Pfam" id="PF01764"/>
    </source>
</evidence>
<name>A0ABR2YYJ1_9CHLO</name>
<keyword evidence="4" id="KW-1185">Reference proteome</keyword>
<dbReference type="Proteomes" id="UP001491310">
    <property type="component" value="Unassembled WGS sequence"/>
</dbReference>
<dbReference type="PANTHER" id="PTHR46483">
    <property type="entry name" value="PHOSPHOLIPASE A1 PLIP2, CHLOROPLASTIC"/>
    <property type="match status" value="1"/>
</dbReference>
<dbReference type="Gene3D" id="3.40.50.1820">
    <property type="entry name" value="alpha/beta hydrolase"/>
    <property type="match status" value="1"/>
</dbReference>
<dbReference type="InterPro" id="IPR002921">
    <property type="entry name" value="Fungal_lipase-type"/>
</dbReference>
<dbReference type="Pfam" id="PF01764">
    <property type="entry name" value="Lipase_3"/>
    <property type="match status" value="1"/>
</dbReference>
<gene>
    <name evidence="3" type="ORF">WJX75_006152</name>
</gene>
<sequence length="350" mass="38344">MARLSGLCYRPTDQLSDSLDKEGLRLISSGQTHFTRWYVADAPAADGSMDDKGPLAPGASNSGKEEQASNAKGAHTTVHGVSSKAAKMQRIVMMRGVVWRTAEFDTRLWQDMIKFWPATFEGTFTQPRDTLVAHAGMGDMAQLLFTDLRPFLLEASTRRQPVTFGGHSLGGAFALLMACMACLRVQMPSDAISCYAFGAPPVLSLAESSAARNVMEVVNLPDGSVKSFVLDNDPIPRAMLSVDPTFALLKQSAPLSFLLETRKRLFGSGASFTPERFLYENVGDVYLIRWTAESGQRVSLLAPSQMEEQLKLAVEELMRTPAALMQALLDHSHGSYSQELYAAARQLEQR</sequence>
<dbReference type="SUPFAM" id="SSF53474">
    <property type="entry name" value="alpha/beta-Hydrolases"/>
    <property type="match status" value="1"/>
</dbReference>